<feature type="region of interest" description="Disordered" evidence="4">
    <location>
        <begin position="345"/>
        <end position="365"/>
    </location>
</feature>
<dbReference type="SMART" id="SM00451">
    <property type="entry name" value="ZnF_U1"/>
    <property type="match status" value="4"/>
</dbReference>
<feature type="compositionally biased region" description="Basic and acidic residues" evidence="4">
    <location>
        <begin position="591"/>
        <end position="600"/>
    </location>
</feature>
<reference evidence="6 7" key="1">
    <citation type="journal article" date="2021" name="G3 (Bethesda)">
        <title>Improved contiguity of the threespine stickleback genome using long-read sequencing.</title>
        <authorList>
            <person name="Nath S."/>
            <person name="Shaw D.E."/>
            <person name="White M.A."/>
        </authorList>
    </citation>
    <scope>NUCLEOTIDE SEQUENCE [LARGE SCALE GENOMIC DNA]</scope>
    <source>
        <strain evidence="6 7">Lake Benthic</strain>
    </source>
</reference>
<dbReference type="AlphaFoldDB" id="G3P2T1"/>
<dbReference type="Gene3D" id="3.30.160.60">
    <property type="entry name" value="Classic Zinc Finger"/>
    <property type="match status" value="4"/>
</dbReference>
<organism evidence="6 7">
    <name type="scientific">Gasterosteus aculeatus aculeatus</name>
    <name type="common">three-spined stickleback</name>
    <dbReference type="NCBI Taxonomy" id="481459"/>
    <lineage>
        <taxon>Eukaryota</taxon>
        <taxon>Metazoa</taxon>
        <taxon>Chordata</taxon>
        <taxon>Craniata</taxon>
        <taxon>Vertebrata</taxon>
        <taxon>Euteleostomi</taxon>
        <taxon>Actinopterygii</taxon>
        <taxon>Neopterygii</taxon>
        <taxon>Teleostei</taxon>
        <taxon>Neoteleostei</taxon>
        <taxon>Acanthomorphata</taxon>
        <taxon>Eupercaria</taxon>
        <taxon>Perciformes</taxon>
        <taxon>Cottioidei</taxon>
        <taxon>Gasterosteales</taxon>
        <taxon>Gasterosteidae</taxon>
        <taxon>Gasterosteus</taxon>
    </lineage>
</organism>
<dbReference type="InParanoid" id="G3P2T1"/>
<dbReference type="PROSITE" id="PS00028">
    <property type="entry name" value="ZINC_FINGER_C2H2_1"/>
    <property type="match status" value="2"/>
</dbReference>
<dbReference type="PANTHER" id="PTHR46742:SF2">
    <property type="entry name" value="ZINC FINGER MATRIN-TYPE PROTEIN 1"/>
    <property type="match status" value="1"/>
</dbReference>
<dbReference type="InterPro" id="IPR036236">
    <property type="entry name" value="Znf_C2H2_sf"/>
</dbReference>
<feature type="region of interest" description="Disordered" evidence="4">
    <location>
        <begin position="554"/>
        <end position="600"/>
    </location>
</feature>
<evidence type="ECO:0000256" key="3">
    <source>
        <dbReference type="ARBA" id="ARBA00022833"/>
    </source>
</evidence>
<feature type="compositionally biased region" description="Basic residues" evidence="4">
    <location>
        <begin position="567"/>
        <end position="577"/>
    </location>
</feature>
<dbReference type="OMA" id="ANSLMCQ"/>
<keyword evidence="2" id="KW-0863">Zinc-finger</keyword>
<evidence type="ECO:0000259" key="5">
    <source>
        <dbReference type="PROSITE" id="PS00028"/>
    </source>
</evidence>
<feature type="domain" description="C2H2-type" evidence="5">
    <location>
        <begin position="251"/>
        <end position="273"/>
    </location>
</feature>
<evidence type="ECO:0000256" key="1">
    <source>
        <dbReference type="ARBA" id="ARBA00022723"/>
    </source>
</evidence>
<keyword evidence="7" id="KW-1185">Reference proteome</keyword>
<protein>
    <recommendedName>
        <fullName evidence="5">C2H2-type domain-containing protein</fullName>
    </recommendedName>
</protein>
<dbReference type="PANTHER" id="PTHR46742">
    <property type="entry name" value="LYSINE-RICH COILED-COIL PROTEIN 1"/>
    <property type="match status" value="1"/>
</dbReference>
<reference evidence="6" key="2">
    <citation type="submission" date="2025-08" db="UniProtKB">
        <authorList>
            <consortium name="Ensembl"/>
        </authorList>
    </citation>
    <scope>IDENTIFICATION</scope>
</reference>
<dbReference type="GO" id="GO:0003676">
    <property type="term" value="F:nucleic acid binding"/>
    <property type="evidence" value="ECO:0007669"/>
    <property type="project" value="InterPro"/>
</dbReference>
<accession>G3P2T1</accession>
<dbReference type="Pfam" id="PF12874">
    <property type="entry name" value="zf-met"/>
    <property type="match status" value="3"/>
</dbReference>
<evidence type="ECO:0000313" key="7">
    <source>
        <dbReference type="Proteomes" id="UP000007635"/>
    </source>
</evidence>
<name>G3P2T1_GASAC</name>
<feature type="compositionally biased region" description="Basic residues" evidence="4">
    <location>
        <begin position="498"/>
        <end position="513"/>
    </location>
</feature>
<dbReference type="eggNOG" id="ENOG502QVFE">
    <property type="taxonomic scope" value="Eukaryota"/>
</dbReference>
<keyword evidence="1" id="KW-0479">Metal-binding</keyword>
<evidence type="ECO:0000256" key="2">
    <source>
        <dbReference type="ARBA" id="ARBA00022771"/>
    </source>
</evidence>
<dbReference type="InterPro" id="IPR013087">
    <property type="entry name" value="Znf_C2H2_type"/>
</dbReference>
<reference evidence="6" key="3">
    <citation type="submission" date="2025-09" db="UniProtKB">
        <authorList>
            <consortium name="Ensembl"/>
        </authorList>
    </citation>
    <scope>IDENTIFICATION</scope>
</reference>
<dbReference type="InterPro" id="IPR022755">
    <property type="entry name" value="Znf_C2H2_jaz"/>
</dbReference>
<dbReference type="InterPro" id="IPR003604">
    <property type="entry name" value="Matrin/U1-like-C_Znf_C2H2"/>
</dbReference>
<dbReference type="SMART" id="SM00355">
    <property type="entry name" value="ZnF_C2H2"/>
    <property type="match status" value="3"/>
</dbReference>
<feature type="compositionally biased region" description="Basic and acidic residues" evidence="4">
    <location>
        <begin position="457"/>
        <end position="473"/>
    </location>
</feature>
<evidence type="ECO:0000256" key="4">
    <source>
        <dbReference type="SAM" id="MobiDB-lite"/>
    </source>
</evidence>
<keyword evidence="3" id="KW-0862">Zinc</keyword>
<feature type="domain" description="C2H2-type" evidence="5">
    <location>
        <begin position="204"/>
        <end position="226"/>
    </location>
</feature>
<dbReference type="SUPFAM" id="SSF57667">
    <property type="entry name" value="beta-beta-alpha zinc fingers"/>
    <property type="match status" value="4"/>
</dbReference>
<dbReference type="Proteomes" id="UP000007635">
    <property type="component" value="Chromosome XVII"/>
</dbReference>
<feature type="compositionally biased region" description="Low complexity" evidence="4">
    <location>
        <begin position="421"/>
        <end position="441"/>
    </location>
</feature>
<dbReference type="Ensembl" id="ENSGACT00000011928.2">
    <property type="protein sequence ID" value="ENSGACP00000011904.2"/>
    <property type="gene ID" value="ENSGACG00000009018.2"/>
</dbReference>
<dbReference type="GO" id="GO:0008270">
    <property type="term" value="F:zinc ion binding"/>
    <property type="evidence" value="ECO:0007669"/>
    <property type="project" value="UniProtKB-KW"/>
</dbReference>
<sequence length="600" mass="68186">MDDRSVCTPLLAESDTQNTTASSPNAASVTNAGKVINTQIDSTQVEGDERLEGLLTDDYCHVCEAVLLFESQRLSHYEGKKHAQKVKVYLQAERAEDMDIRSTGLQTTTTDKDRFCELCKMVFSSHVVAKSHYEGKVHAKNLRKEGPQPPVADMKPEVQTLPSLIRDPGGAQQKSAPQSDVKHLLDPAAAPSAGIDLKDPNKFCAMCAASFNNPQMALQHYNGRKHQRNQARQDLLRELGDDDQKANSLMCQMCSLQFNSVEMYQAHMQGNKHQIREKKVVNLCKSQQKDYNTFADELADYVQVQKARGITPKAGQVLPAGDLRTEGKEGDKEEEAFHMGDSTELNLRMPHLPPPSNPPHHSHPGGYYPLLHTGWRPPYQGSPRPSHHWDYSFPPAVPAGTSSPRFTNPPTNRTRRRRELSSSSCTTSSSYSSYSSSSSDSDVSEFRRREKRRTRTSGREGDRKARDEDSDKERKRRKRRRMERDDDEVSGESEKEGSRKKRKNHSKQRKRENKCREEDFEVEGGKRVTDNLMRESMMLSRKETGVHIHAEMNVEQGECGQDQPAKAKYRKENKKIKMRADTRKEKKKIKMRADTRSEEE</sequence>
<dbReference type="Pfam" id="PF12171">
    <property type="entry name" value="zf-C2H2_jaz"/>
    <property type="match status" value="1"/>
</dbReference>
<evidence type="ECO:0000313" key="6">
    <source>
        <dbReference type="Ensembl" id="ENSGACP00000011904.2"/>
    </source>
</evidence>
<dbReference type="GeneTree" id="ENSGT00940000159101"/>
<feature type="region of interest" description="Disordered" evidence="4">
    <location>
        <begin position="379"/>
        <end position="525"/>
    </location>
</feature>
<proteinExistence type="predicted"/>